<dbReference type="EMBL" id="CP136862">
    <property type="protein sequence ID" value="WOJ88598.1"/>
    <property type="molecule type" value="Genomic_DNA"/>
</dbReference>
<name>A0ABZ0HPX2_9HYPH</name>
<evidence type="ECO:0000313" key="2">
    <source>
        <dbReference type="Proteomes" id="UP001626536"/>
    </source>
</evidence>
<protein>
    <submittedName>
        <fullName evidence="1">Uncharacterized protein</fullName>
    </submittedName>
</protein>
<proteinExistence type="predicted"/>
<accession>A0ABZ0HPX2</accession>
<gene>
    <name evidence="1" type="ORF">RZS28_12305</name>
</gene>
<reference evidence="1 2" key="1">
    <citation type="submission" date="2023-10" db="EMBL/GenBank/DDBJ databases">
        <title>Novel methanotroph of the genus Methylocapsa from a subarctic wetland.</title>
        <authorList>
            <person name="Belova S.E."/>
            <person name="Oshkin I.Y."/>
            <person name="Miroshnikov K."/>
            <person name="Dedysh S.N."/>
        </authorList>
    </citation>
    <scope>NUCLEOTIDE SEQUENCE [LARGE SCALE GENOMIC DNA]</scope>
    <source>
        <strain evidence="1 2">RX1</strain>
    </source>
</reference>
<dbReference type="RefSeq" id="WP_407338038.1">
    <property type="nucleotide sequence ID" value="NZ_CP136862.1"/>
</dbReference>
<evidence type="ECO:0000313" key="1">
    <source>
        <dbReference type="EMBL" id="WOJ88598.1"/>
    </source>
</evidence>
<keyword evidence="2" id="KW-1185">Reference proteome</keyword>
<sequence length="157" mass="16735">MLDAGLARFEPSADARPCRAALLAAEASARSAALGVWGDPYYAVIAAADRASFTEKAGTSVIVEGRVTHVDVGGVRMTLLFGPRRGWDFSLTILQRNIKKFDAAGLNLAGFAGRVLRVRGLLDMQFGPQIEISGPDAIEVITQDRDEAAADPAPPRR</sequence>
<organism evidence="1 2">
    <name type="scientific">Methylocapsa polymorpha</name>
    <dbReference type="NCBI Taxonomy" id="3080828"/>
    <lineage>
        <taxon>Bacteria</taxon>
        <taxon>Pseudomonadati</taxon>
        <taxon>Pseudomonadota</taxon>
        <taxon>Alphaproteobacteria</taxon>
        <taxon>Hyphomicrobiales</taxon>
        <taxon>Beijerinckiaceae</taxon>
        <taxon>Methylocapsa</taxon>
    </lineage>
</organism>
<dbReference type="Proteomes" id="UP001626536">
    <property type="component" value="Chromosome"/>
</dbReference>